<dbReference type="PATRIC" id="fig|1227488.3.peg.291"/>
<comment type="caution">
    <text evidence="1">The sequence shown here is derived from an EMBL/GenBank/DDBJ whole genome shotgun (WGS) entry which is preliminary data.</text>
</comment>
<dbReference type="EMBL" id="AOIS01000010">
    <property type="protein sequence ID" value="ELZ23829.1"/>
    <property type="molecule type" value="Genomic_DNA"/>
</dbReference>
<gene>
    <name evidence="1" type="ORF">C477_01485</name>
</gene>
<name>M0CPM2_9EURY</name>
<protein>
    <submittedName>
        <fullName evidence="1">Uncharacterized protein</fullName>
    </submittedName>
</protein>
<dbReference type="Proteomes" id="UP000011657">
    <property type="component" value="Unassembled WGS sequence"/>
</dbReference>
<organism evidence="1 2">
    <name type="scientific">Haloterrigena salina JCM 13891</name>
    <dbReference type="NCBI Taxonomy" id="1227488"/>
    <lineage>
        <taxon>Archaea</taxon>
        <taxon>Methanobacteriati</taxon>
        <taxon>Methanobacteriota</taxon>
        <taxon>Stenosarchaea group</taxon>
        <taxon>Halobacteria</taxon>
        <taxon>Halobacteriales</taxon>
        <taxon>Natrialbaceae</taxon>
        <taxon>Haloterrigena</taxon>
    </lineage>
</organism>
<evidence type="ECO:0000313" key="1">
    <source>
        <dbReference type="EMBL" id="ELZ23829.1"/>
    </source>
</evidence>
<accession>M0CPM2</accession>
<sequence length="66" mass="7864">MEFEWVQDVETMFGTTVERRTVVELDEDYANIKQIDDGEDQYNEVILTEHQVAKIVRHMQQMQSTD</sequence>
<keyword evidence="2" id="KW-1185">Reference proteome</keyword>
<dbReference type="AlphaFoldDB" id="M0CPM2"/>
<proteinExistence type="predicted"/>
<reference evidence="1 2" key="1">
    <citation type="journal article" date="2014" name="PLoS Genet.">
        <title>Phylogenetically driven sequencing of extremely halophilic archaea reveals strategies for static and dynamic osmo-response.</title>
        <authorList>
            <person name="Becker E.A."/>
            <person name="Seitzer P.M."/>
            <person name="Tritt A."/>
            <person name="Larsen D."/>
            <person name="Krusor M."/>
            <person name="Yao A.I."/>
            <person name="Wu D."/>
            <person name="Madern D."/>
            <person name="Eisen J.A."/>
            <person name="Darling A.E."/>
            <person name="Facciotti M.T."/>
        </authorList>
    </citation>
    <scope>NUCLEOTIDE SEQUENCE [LARGE SCALE GENOMIC DNA]</scope>
    <source>
        <strain evidence="1 2">JCM 13891</strain>
    </source>
</reference>
<evidence type="ECO:0000313" key="2">
    <source>
        <dbReference type="Proteomes" id="UP000011657"/>
    </source>
</evidence>
<dbReference type="STRING" id="1227488.C477_01485"/>